<dbReference type="PANTHER" id="PTHR43077:SF5">
    <property type="entry name" value="PHAGE INFECTION PROTEIN"/>
    <property type="match status" value="1"/>
</dbReference>
<feature type="transmembrane region" description="Helical" evidence="5">
    <location>
        <begin position="671"/>
        <end position="689"/>
    </location>
</feature>
<evidence type="ECO:0000256" key="2">
    <source>
        <dbReference type="ARBA" id="ARBA00022692"/>
    </source>
</evidence>
<dbReference type="NCBIfam" id="TIGR03062">
    <property type="entry name" value="pip_yhgE_Cterm"/>
    <property type="match status" value="1"/>
</dbReference>
<dbReference type="Proteomes" id="UP000265581">
    <property type="component" value="Unassembled WGS sequence"/>
</dbReference>
<dbReference type="EMBL" id="QUBR01000002">
    <property type="protein sequence ID" value="REK69845.1"/>
    <property type="molecule type" value="Genomic_DNA"/>
</dbReference>
<sequence length="706" mass="72716">MIPSPTLPWFELARFRRSRLTRAAIVAVTLVPLFYGAMYVWANLDPTGRLDHVRAAVVNQDKLVEVTGPDGTKQPVAVGRQLAGNLVSNDDDDNYDWVLTDAADAQRGLADGHYKAVLTIPENLSAAATSTNGDPAAAVQGKLDLQTDDAVNYINGTIAETILQAAKGALNAQVTETYLDNVYLGFSDIKSSLDEAARGSSDLADGSGKLSAGAGDLADGAGTLAQGAGTLADGAGTLADGNRRLADGAGDLDDGAKKLSGGLSQLQSRTSTLPRDTRRLADGSRQVADGTAQVDQLVQGFSQRILDTTGNADADIDRLAATLRTLADQCRAGEPAGLDCTAIEDAAGRAGDLKGFVSDVRGQASTAGQQTRRLADGARQVADGNAELARNVPALVDAIGQASRGADQLAAGTGQLRKGAADAAKGADRLSAGADELSGGATRLADGGTQLQDGADQLSAGALKLTNGLRDGSDKVPDYNASEREQLARTAATPIQDAADRVHPVKNYGEALAPYFVSLALWVGAMAIYLLLRPVSARAIASTTSSVRVALAGYAPGLVLSVVQVVLLLAVLQGLLGIDPANQLLLIGIALATGAVFTAINQMFVALFGGAGRFAALVFVSLQLTSAGGTYPIETAPPFFNVLHDLLPMTYAVHGLRAALAGGTDGVVRDFVVLGAFTALALAVTVIAARRRQTVTIARLHPTLVV</sequence>
<dbReference type="AlphaFoldDB" id="A0A371P1Q8"/>
<dbReference type="GO" id="GO:0140359">
    <property type="term" value="F:ABC-type transporter activity"/>
    <property type="evidence" value="ECO:0007669"/>
    <property type="project" value="InterPro"/>
</dbReference>
<keyword evidence="8" id="KW-1185">Reference proteome</keyword>
<feature type="transmembrane region" description="Helical" evidence="5">
    <location>
        <begin position="553"/>
        <end position="578"/>
    </location>
</feature>
<organism evidence="7 8">
    <name type="scientific">Aeromicrobium endophyticum</name>
    <dbReference type="NCBI Taxonomy" id="2292704"/>
    <lineage>
        <taxon>Bacteria</taxon>
        <taxon>Bacillati</taxon>
        <taxon>Actinomycetota</taxon>
        <taxon>Actinomycetes</taxon>
        <taxon>Propionibacteriales</taxon>
        <taxon>Nocardioidaceae</taxon>
        <taxon>Aeromicrobium</taxon>
    </lineage>
</organism>
<dbReference type="OrthoDB" id="9811483at2"/>
<feature type="transmembrane region" description="Helical" evidence="5">
    <location>
        <begin position="584"/>
        <end position="607"/>
    </location>
</feature>
<keyword evidence="4 5" id="KW-0472">Membrane</keyword>
<dbReference type="SUPFAM" id="SSF58104">
    <property type="entry name" value="Methyl-accepting chemotaxis protein (MCP) signaling domain"/>
    <property type="match status" value="1"/>
</dbReference>
<keyword evidence="3 5" id="KW-1133">Transmembrane helix</keyword>
<dbReference type="InterPro" id="IPR017501">
    <property type="entry name" value="Phage_infect_YhgE_C"/>
</dbReference>
<feature type="transmembrane region" description="Helical" evidence="5">
    <location>
        <begin position="20"/>
        <end position="42"/>
    </location>
</feature>
<evidence type="ECO:0000259" key="6">
    <source>
        <dbReference type="Pfam" id="PF12698"/>
    </source>
</evidence>
<proteinExistence type="predicted"/>
<comment type="subcellular location">
    <subcellularLocation>
        <location evidence="1">Membrane</location>
        <topology evidence="1">Multi-pass membrane protein</topology>
    </subcellularLocation>
</comment>
<evidence type="ECO:0000256" key="5">
    <source>
        <dbReference type="SAM" id="Phobius"/>
    </source>
</evidence>
<dbReference type="PANTHER" id="PTHR43077">
    <property type="entry name" value="TRANSPORT PERMEASE YVFS-RELATED"/>
    <property type="match status" value="1"/>
</dbReference>
<dbReference type="Gene3D" id="1.10.287.950">
    <property type="entry name" value="Methyl-accepting chemotaxis protein"/>
    <property type="match status" value="2"/>
</dbReference>
<evidence type="ECO:0000256" key="4">
    <source>
        <dbReference type="ARBA" id="ARBA00023136"/>
    </source>
</evidence>
<dbReference type="InterPro" id="IPR051328">
    <property type="entry name" value="T7SS_ABC-Transporter"/>
</dbReference>
<feature type="domain" description="ABC-2 type transporter transmembrane" evidence="6">
    <location>
        <begin position="494"/>
        <end position="686"/>
    </location>
</feature>
<keyword evidence="2 5" id="KW-0812">Transmembrane</keyword>
<dbReference type="NCBIfam" id="TIGR03057">
    <property type="entry name" value="xxxLxxG_by_4"/>
    <property type="match status" value="6"/>
</dbReference>
<dbReference type="GO" id="GO:0016020">
    <property type="term" value="C:membrane"/>
    <property type="evidence" value="ECO:0007669"/>
    <property type="project" value="UniProtKB-SubCell"/>
</dbReference>
<name>A0A371P1Q8_9ACTN</name>
<evidence type="ECO:0000313" key="7">
    <source>
        <dbReference type="EMBL" id="REK69845.1"/>
    </source>
</evidence>
<dbReference type="Pfam" id="PF12698">
    <property type="entry name" value="ABC2_membrane_3"/>
    <property type="match status" value="1"/>
</dbReference>
<reference evidence="7 8" key="1">
    <citation type="submission" date="2018-08" db="EMBL/GenBank/DDBJ databases">
        <title>Aeromicrobium sp. M2KJ-4, whole genome shotgun sequence.</title>
        <authorList>
            <person name="Tuo L."/>
        </authorList>
    </citation>
    <scope>NUCLEOTIDE SEQUENCE [LARGE SCALE GENOMIC DNA]</scope>
    <source>
        <strain evidence="7 8">M2KJ-4</strain>
    </source>
</reference>
<dbReference type="InterPro" id="IPR023908">
    <property type="entry name" value="xxxLxxG_rpt"/>
</dbReference>
<evidence type="ECO:0000256" key="3">
    <source>
        <dbReference type="ARBA" id="ARBA00022989"/>
    </source>
</evidence>
<feature type="transmembrane region" description="Helical" evidence="5">
    <location>
        <begin position="512"/>
        <end position="532"/>
    </location>
</feature>
<dbReference type="NCBIfam" id="TIGR03061">
    <property type="entry name" value="pip_yhgE_Nterm"/>
    <property type="match status" value="1"/>
</dbReference>
<dbReference type="InterPro" id="IPR013525">
    <property type="entry name" value="ABC2_TM"/>
</dbReference>
<evidence type="ECO:0000256" key="1">
    <source>
        <dbReference type="ARBA" id="ARBA00004141"/>
    </source>
</evidence>
<gene>
    <name evidence="7" type="ORF">DX116_11675</name>
</gene>
<accession>A0A371P1Q8</accession>
<dbReference type="InterPro" id="IPR017500">
    <property type="entry name" value="Phage_infect_YhgE_N"/>
</dbReference>
<comment type="caution">
    <text evidence="7">The sequence shown here is derived from an EMBL/GenBank/DDBJ whole genome shotgun (WGS) entry which is preliminary data.</text>
</comment>
<protein>
    <submittedName>
        <fullName evidence="7">YhgE/Pip domain-containing protein</fullName>
    </submittedName>
</protein>
<dbReference type="RefSeq" id="WP_119704443.1">
    <property type="nucleotide sequence ID" value="NZ_JBHSOI010000002.1"/>
</dbReference>
<evidence type="ECO:0000313" key="8">
    <source>
        <dbReference type="Proteomes" id="UP000265581"/>
    </source>
</evidence>
<feature type="transmembrane region" description="Helical" evidence="5">
    <location>
        <begin position="614"/>
        <end position="633"/>
    </location>
</feature>